<gene>
    <name evidence="1" type="ORF">CEXT_55601</name>
</gene>
<keyword evidence="2" id="KW-1185">Reference proteome</keyword>
<comment type="caution">
    <text evidence="1">The sequence shown here is derived from an EMBL/GenBank/DDBJ whole genome shotgun (WGS) entry which is preliminary data.</text>
</comment>
<accession>A0AAV4NBB1</accession>
<proteinExistence type="predicted"/>
<dbReference type="AlphaFoldDB" id="A0AAV4NBB1"/>
<protein>
    <submittedName>
        <fullName evidence="1">Uncharacterized protein</fullName>
    </submittedName>
</protein>
<dbReference type="Proteomes" id="UP001054945">
    <property type="component" value="Unassembled WGS sequence"/>
</dbReference>
<evidence type="ECO:0000313" key="1">
    <source>
        <dbReference type="EMBL" id="GIX81634.1"/>
    </source>
</evidence>
<name>A0AAV4NBB1_CAEEX</name>
<reference evidence="1 2" key="1">
    <citation type="submission" date="2021-06" db="EMBL/GenBank/DDBJ databases">
        <title>Caerostris extrusa draft genome.</title>
        <authorList>
            <person name="Kono N."/>
            <person name="Arakawa K."/>
        </authorList>
    </citation>
    <scope>NUCLEOTIDE SEQUENCE [LARGE SCALE GENOMIC DNA]</scope>
</reference>
<organism evidence="1 2">
    <name type="scientific">Caerostris extrusa</name>
    <name type="common">Bark spider</name>
    <name type="synonym">Caerostris bankana</name>
    <dbReference type="NCBI Taxonomy" id="172846"/>
    <lineage>
        <taxon>Eukaryota</taxon>
        <taxon>Metazoa</taxon>
        <taxon>Ecdysozoa</taxon>
        <taxon>Arthropoda</taxon>
        <taxon>Chelicerata</taxon>
        <taxon>Arachnida</taxon>
        <taxon>Araneae</taxon>
        <taxon>Araneomorphae</taxon>
        <taxon>Entelegynae</taxon>
        <taxon>Araneoidea</taxon>
        <taxon>Araneidae</taxon>
        <taxon>Caerostris</taxon>
    </lineage>
</organism>
<sequence>MLHVFSAIHRREIPSEVSRTGNPSHSRIYSGLPKSGFNRSLGLRVFLSFSFFFSFPYREKKMKEWGWNQHEKVPAITNAASPRGLFVGLSL</sequence>
<evidence type="ECO:0000313" key="2">
    <source>
        <dbReference type="Proteomes" id="UP001054945"/>
    </source>
</evidence>
<dbReference type="EMBL" id="BPLR01020694">
    <property type="protein sequence ID" value="GIX81634.1"/>
    <property type="molecule type" value="Genomic_DNA"/>
</dbReference>